<dbReference type="CDD" id="cd16292">
    <property type="entry name" value="CPSF3-like_MBL-fold"/>
    <property type="match status" value="1"/>
</dbReference>
<dbReference type="InterPro" id="IPR011108">
    <property type="entry name" value="RMMBL"/>
</dbReference>
<organism evidence="15 16">
    <name type="scientific">Verruconis gallopava</name>
    <dbReference type="NCBI Taxonomy" id="253628"/>
    <lineage>
        <taxon>Eukaryota</taxon>
        <taxon>Fungi</taxon>
        <taxon>Dikarya</taxon>
        <taxon>Ascomycota</taxon>
        <taxon>Pezizomycotina</taxon>
        <taxon>Dothideomycetes</taxon>
        <taxon>Pleosporomycetidae</taxon>
        <taxon>Venturiales</taxon>
        <taxon>Sympoventuriaceae</taxon>
        <taxon>Verruconis</taxon>
    </lineage>
</organism>
<evidence type="ECO:0000259" key="12">
    <source>
        <dbReference type="SMART" id="SM00849"/>
    </source>
</evidence>
<dbReference type="Pfam" id="PF07521">
    <property type="entry name" value="RMMBL"/>
    <property type="match status" value="1"/>
</dbReference>
<dbReference type="PANTHER" id="PTHR11203:SF11">
    <property type="entry name" value="CLEAVAGE AND POLYADENYLATION SPECIFICITY FACTOR SUBUNIT 3"/>
    <property type="match status" value="1"/>
</dbReference>
<dbReference type="FunFam" id="3.40.50.10890:FF:000004">
    <property type="entry name" value="Cleavage and polyadenylation specifity factor"/>
    <property type="match status" value="1"/>
</dbReference>
<comment type="subcellular location">
    <subcellularLocation>
        <location evidence="1">Nucleus</location>
    </subcellularLocation>
</comment>
<evidence type="ECO:0000256" key="6">
    <source>
        <dbReference type="ARBA" id="ARBA00022759"/>
    </source>
</evidence>
<comment type="similarity">
    <text evidence="2">Belongs to the metallo-beta-lactamase superfamily. RNA-metabolizing metallo-beta-lactamase-like family. CPSF2/YSH1 subfamily.</text>
</comment>
<comment type="function">
    <text evidence="10">Component of the cleavage factor I (CF I) involved in pre-mRNA 3'-end processing.</text>
</comment>
<dbReference type="InterPro" id="IPR022712">
    <property type="entry name" value="Beta_Casp"/>
</dbReference>
<gene>
    <name evidence="15" type="ORF">PV09_04082</name>
</gene>
<dbReference type="EMBL" id="KN847539">
    <property type="protein sequence ID" value="KIW04911.1"/>
    <property type="molecule type" value="Genomic_DNA"/>
</dbReference>
<keyword evidence="7" id="KW-0378">Hydrolase</keyword>
<sequence length="852" mass="94777">MASKRKRDEVKEPVDSEPIDPADQFEFFCLGGGQEVGRSCHIIRYKGKTVMLDAGMHPGYEGLAALPFYDEWDLSTVDVLLISHFHVDHAASLPYVLAKTNFRGRVYMTHPTKAIYRWLITDTVRVGNLGSSAENRTILYTEAEHLATFPRIEAIDYYTTHTVSSIRITPYPAGHVLGAAMYLIEIAGLNVLFTGDYSREEDRHLVSASIPKGINVDVLITESTFGTATHVPRIERENQLTKTITDIVSNRKGRALLPVFALGTAQELLLILDDYWERHPHLQSIPIYYASNLARRCMAIYSTYTSFMNSHIKRVFHERLRAAEEAGRDPSTAGPWDLRFVRALRSLERFEDIGSCVMLATPGMMQNGASRELLEKWAPDPKNGVVITGYSVEGTMAQRLLNEPDVIEAVMTKSREQGGGRRALDRQKGDTLTIQRRCTVNEYSFAAHVDGKQNTEFVEEVRPRHIILVHGSKGQGVRLRSKLLGLRREGQSLHNRLLDVHHPANTVPVTIAFKTEKVARVVGKLAESYMPLALRPKLMPDGDEHMKDEDEVEDVKKEKLEEPKGISGVLVQNEFKLSLMAPEDLKEFAGLTTTTVVCREHLTLRAAGLELIRWALQAAFGEVTEIKKQPDTLNGAAKLDATDESNAVEAAADAEIDRNTTVLEVMGTVRVSIGAEGDVEVEWEGNMLNDGIADAVLGVLLGVERSPAAVAKSSKMHKHDHSHSHDGVNGTNGNGVVKKRSMDPKERLSRLFLLLEAQFGSDAISPIEEPMLTKTGDEEEDEAAREKEMRKVLERLHNLGIPVPGIEIKLNDTVTAKVWLEDLSVECANNIFKGRVENVVREAVDGISALWD</sequence>
<dbReference type="AlphaFoldDB" id="A0A0D1XQK2"/>
<evidence type="ECO:0000256" key="4">
    <source>
        <dbReference type="ARBA" id="ARBA00022722"/>
    </source>
</evidence>
<dbReference type="InParanoid" id="A0A0D1XQK2"/>
<keyword evidence="5" id="KW-0479">Metal-binding</keyword>
<dbReference type="SMART" id="SM00849">
    <property type="entry name" value="Lactamase_B"/>
    <property type="match status" value="1"/>
</dbReference>
<evidence type="ECO:0000313" key="15">
    <source>
        <dbReference type="EMBL" id="KIW04911.1"/>
    </source>
</evidence>
<keyword evidence="6" id="KW-0255">Endonuclease</keyword>
<evidence type="ECO:0000259" key="13">
    <source>
        <dbReference type="SMART" id="SM01027"/>
    </source>
</evidence>
<dbReference type="HOGENOM" id="CLU_009673_2_1_1"/>
<dbReference type="Proteomes" id="UP000053259">
    <property type="component" value="Unassembled WGS sequence"/>
</dbReference>
<keyword evidence="8" id="KW-0862">Zinc</keyword>
<feature type="region of interest" description="Disordered" evidence="11">
    <location>
        <begin position="716"/>
        <end position="739"/>
    </location>
</feature>
<dbReference type="GO" id="GO:0003723">
    <property type="term" value="F:RNA binding"/>
    <property type="evidence" value="ECO:0007669"/>
    <property type="project" value="TreeGrafter"/>
</dbReference>
<name>A0A0D1XQK2_9PEZI</name>
<evidence type="ECO:0000256" key="8">
    <source>
        <dbReference type="ARBA" id="ARBA00022833"/>
    </source>
</evidence>
<evidence type="ECO:0000256" key="9">
    <source>
        <dbReference type="ARBA" id="ARBA00023242"/>
    </source>
</evidence>
<dbReference type="SMART" id="SM01098">
    <property type="entry name" value="CPSF73-100_C"/>
    <property type="match status" value="1"/>
</dbReference>
<dbReference type="Gene3D" id="3.60.15.10">
    <property type="entry name" value="Ribonuclease Z/Hydroxyacylglutathione hydrolase-like"/>
    <property type="match status" value="1"/>
</dbReference>
<evidence type="ECO:0000256" key="3">
    <source>
        <dbReference type="ARBA" id="ARBA00022664"/>
    </source>
</evidence>
<reference evidence="15 16" key="1">
    <citation type="submission" date="2015-01" db="EMBL/GenBank/DDBJ databases">
        <title>The Genome Sequence of Ochroconis gallopava CBS43764.</title>
        <authorList>
            <consortium name="The Broad Institute Genomics Platform"/>
            <person name="Cuomo C."/>
            <person name="de Hoog S."/>
            <person name="Gorbushina A."/>
            <person name="Stielow B."/>
            <person name="Teixiera M."/>
            <person name="Abouelleil A."/>
            <person name="Chapman S.B."/>
            <person name="Priest M."/>
            <person name="Young S.K."/>
            <person name="Wortman J."/>
            <person name="Nusbaum C."/>
            <person name="Birren B."/>
        </authorList>
    </citation>
    <scope>NUCLEOTIDE SEQUENCE [LARGE SCALE GENOMIC DNA]</scope>
    <source>
        <strain evidence="15 16">CBS 43764</strain>
    </source>
</reference>
<dbReference type="PANTHER" id="PTHR11203">
    <property type="entry name" value="CLEAVAGE AND POLYADENYLATION SPECIFICITY FACTOR FAMILY MEMBER"/>
    <property type="match status" value="1"/>
</dbReference>
<evidence type="ECO:0000256" key="11">
    <source>
        <dbReference type="SAM" id="MobiDB-lite"/>
    </source>
</evidence>
<dbReference type="VEuPathDB" id="FungiDB:PV09_04082"/>
<dbReference type="InterPro" id="IPR021718">
    <property type="entry name" value="CPSF73-100_C"/>
</dbReference>
<dbReference type="Pfam" id="PF11718">
    <property type="entry name" value="CPSF73-100_C"/>
    <property type="match status" value="1"/>
</dbReference>
<dbReference type="FunFam" id="3.60.15.10:FF:000001">
    <property type="entry name" value="Cleavage and polyadenylation specificity factor"/>
    <property type="match status" value="1"/>
</dbReference>
<evidence type="ECO:0000259" key="14">
    <source>
        <dbReference type="SMART" id="SM01098"/>
    </source>
</evidence>
<keyword evidence="3" id="KW-0507">mRNA processing</keyword>
<protein>
    <submittedName>
        <fullName evidence="15">Uncharacterized protein</fullName>
    </submittedName>
</protein>
<dbReference type="GeneID" id="27312055"/>
<dbReference type="InterPro" id="IPR050698">
    <property type="entry name" value="MBL"/>
</dbReference>
<feature type="domain" description="Pre-mRNA 3'-end-processing endonuclease polyadenylation factor C-term" evidence="14">
    <location>
        <begin position="562"/>
        <end position="850"/>
    </location>
</feature>
<dbReference type="GO" id="GO:0004521">
    <property type="term" value="F:RNA endonuclease activity"/>
    <property type="evidence" value="ECO:0007669"/>
    <property type="project" value="TreeGrafter"/>
</dbReference>
<dbReference type="SMART" id="SM01027">
    <property type="entry name" value="Beta-Casp"/>
    <property type="match status" value="1"/>
</dbReference>
<feature type="domain" description="Metallo-beta-lactamase" evidence="12">
    <location>
        <begin position="37"/>
        <end position="251"/>
    </location>
</feature>
<evidence type="ECO:0000256" key="1">
    <source>
        <dbReference type="ARBA" id="ARBA00004123"/>
    </source>
</evidence>
<dbReference type="SUPFAM" id="SSF56281">
    <property type="entry name" value="Metallo-hydrolase/oxidoreductase"/>
    <property type="match status" value="1"/>
</dbReference>
<feature type="compositionally biased region" description="Low complexity" evidence="11">
    <location>
        <begin position="727"/>
        <end position="736"/>
    </location>
</feature>
<dbReference type="RefSeq" id="XP_016214780.1">
    <property type="nucleotide sequence ID" value="XM_016357376.1"/>
</dbReference>
<dbReference type="InterPro" id="IPR036866">
    <property type="entry name" value="RibonucZ/Hydroxyglut_hydro"/>
</dbReference>
<evidence type="ECO:0000256" key="2">
    <source>
        <dbReference type="ARBA" id="ARBA00010624"/>
    </source>
</evidence>
<evidence type="ECO:0000313" key="16">
    <source>
        <dbReference type="Proteomes" id="UP000053259"/>
    </source>
</evidence>
<evidence type="ECO:0000256" key="5">
    <source>
        <dbReference type="ARBA" id="ARBA00022723"/>
    </source>
</evidence>
<dbReference type="GO" id="GO:0006397">
    <property type="term" value="P:mRNA processing"/>
    <property type="evidence" value="ECO:0007669"/>
    <property type="project" value="UniProtKB-KW"/>
</dbReference>
<keyword evidence="4" id="KW-0540">Nuclease</keyword>
<dbReference type="Pfam" id="PF10996">
    <property type="entry name" value="Beta-Casp"/>
    <property type="match status" value="1"/>
</dbReference>
<dbReference type="STRING" id="253628.A0A0D1XQK2"/>
<dbReference type="FunCoup" id="A0A0D1XQK2">
    <property type="interactions" value="931"/>
</dbReference>
<evidence type="ECO:0000256" key="10">
    <source>
        <dbReference type="ARBA" id="ARBA00024826"/>
    </source>
</evidence>
<evidence type="ECO:0000256" key="7">
    <source>
        <dbReference type="ARBA" id="ARBA00022801"/>
    </source>
</evidence>
<proteinExistence type="inferred from homology"/>
<dbReference type="GO" id="GO:0004534">
    <property type="term" value="F:5'-3' RNA exonuclease activity"/>
    <property type="evidence" value="ECO:0007669"/>
    <property type="project" value="TreeGrafter"/>
</dbReference>
<dbReference type="Gene3D" id="3.40.50.10890">
    <property type="match status" value="1"/>
</dbReference>
<keyword evidence="16" id="KW-1185">Reference proteome</keyword>
<dbReference type="OrthoDB" id="10249535at2759"/>
<dbReference type="GO" id="GO:0046872">
    <property type="term" value="F:metal ion binding"/>
    <property type="evidence" value="ECO:0007669"/>
    <property type="project" value="UniProtKB-KW"/>
</dbReference>
<feature type="domain" description="Beta-Casp" evidence="13">
    <location>
        <begin position="265"/>
        <end position="400"/>
    </location>
</feature>
<dbReference type="GO" id="GO:0005847">
    <property type="term" value="C:mRNA cleavage and polyadenylation specificity factor complex"/>
    <property type="evidence" value="ECO:0007669"/>
    <property type="project" value="TreeGrafter"/>
</dbReference>
<accession>A0A0D1XQK2</accession>
<dbReference type="InterPro" id="IPR001279">
    <property type="entry name" value="Metallo-B-lactamas"/>
</dbReference>
<dbReference type="Pfam" id="PF00753">
    <property type="entry name" value="Lactamase_B"/>
    <property type="match status" value="1"/>
</dbReference>
<keyword evidence="9" id="KW-0539">Nucleus</keyword>